<evidence type="ECO:0000256" key="7">
    <source>
        <dbReference type="ARBA" id="ARBA00023065"/>
    </source>
</evidence>
<name>A0A8J7MPR1_9RHOB</name>
<keyword evidence="6 9" id="KW-1133">Transmembrane helix</keyword>
<comment type="caution">
    <text evidence="10">The sequence shown here is derived from an EMBL/GenBank/DDBJ whole genome shotgun (WGS) entry which is preliminary data.</text>
</comment>
<feature type="transmembrane region" description="Helical" evidence="9">
    <location>
        <begin position="245"/>
        <end position="262"/>
    </location>
</feature>
<accession>A0A8J7MPR1</accession>
<dbReference type="Pfam" id="PF02386">
    <property type="entry name" value="TrkH"/>
    <property type="match status" value="1"/>
</dbReference>
<evidence type="ECO:0000313" key="11">
    <source>
        <dbReference type="Proteomes" id="UP000619033"/>
    </source>
</evidence>
<dbReference type="Proteomes" id="UP000619033">
    <property type="component" value="Unassembled WGS sequence"/>
</dbReference>
<protein>
    <submittedName>
        <fullName evidence="10">TrkH family potassium uptake protein</fullName>
    </submittedName>
</protein>
<organism evidence="10 11">
    <name type="scientific">Fuscibacter oryzae</name>
    <dbReference type="NCBI Taxonomy" id="2803939"/>
    <lineage>
        <taxon>Bacteria</taxon>
        <taxon>Pseudomonadati</taxon>
        <taxon>Pseudomonadota</taxon>
        <taxon>Alphaproteobacteria</taxon>
        <taxon>Rhodobacterales</taxon>
        <taxon>Paracoccaceae</taxon>
        <taxon>Fuscibacter</taxon>
    </lineage>
</organism>
<feature type="transmembrane region" description="Helical" evidence="9">
    <location>
        <begin position="312"/>
        <end position="334"/>
    </location>
</feature>
<evidence type="ECO:0000256" key="9">
    <source>
        <dbReference type="SAM" id="Phobius"/>
    </source>
</evidence>
<comment type="similarity">
    <text evidence="2">Belongs to the TrkH potassium transport family.</text>
</comment>
<feature type="transmembrane region" description="Helical" evidence="9">
    <location>
        <begin position="215"/>
        <end position="238"/>
    </location>
</feature>
<feature type="transmembrane region" description="Helical" evidence="9">
    <location>
        <begin position="282"/>
        <end position="300"/>
    </location>
</feature>
<gene>
    <name evidence="10" type="ORF">JI744_05095</name>
</gene>
<keyword evidence="5 9" id="KW-0812">Transmembrane</keyword>
<keyword evidence="8 9" id="KW-0472">Membrane</keyword>
<dbReference type="AlphaFoldDB" id="A0A8J7MPR1"/>
<evidence type="ECO:0000256" key="2">
    <source>
        <dbReference type="ARBA" id="ARBA00009137"/>
    </source>
</evidence>
<keyword evidence="7" id="KW-0406">Ion transport</keyword>
<dbReference type="InterPro" id="IPR003445">
    <property type="entry name" value="Cat_transpt"/>
</dbReference>
<keyword evidence="3" id="KW-0813">Transport</keyword>
<dbReference type="PANTHER" id="PTHR32024">
    <property type="entry name" value="TRK SYSTEM POTASSIUM UPTAKE PROTEIN TRKG-RELATED"/>
    <property type="match status" value="1"/>
</dbReference>
<evidence type="ECO:0000256" key="3">
    <source>
        <dbReference type="ARBA" id="ARBA00022448"/>
    </source>
</evidence>
<evidence type="ECO:0000256" key="1">
    <source>
        <dbReference type="ARBA" id="ARBA00004651"/>
    </source>
</evidence>
<evidence type="ECO:0000313" key="10">
    <source>
        <dbReference type="EMBL" id="MBL4927478.1"/>
    </source>
</evidence>
<evidence type="ECO:0000256" key="5">
    <source>
        <dbReference type="ARBA" id="ARBA00022692"/>
    </source>
</evidence>
<dbReference type="PANTHER" id="PTHR32024:SF2">
    <property type="entry name" value="TRK SYSTEM POTASSIUM UPTAKE PROTEIN TRKG-RELATED"/>
    <property type="match status" value="1"/>
</dbReference>
<feature type="transmembrane region" description="Helical" evidence="9">
    <location>
        <begin position="354"/>
        <end position="375"/>
    </location>
</feature>
<evidence type="ECO:0000256" key="4">
    <source>
        <dbReference type="ARBA" id="ARBA00022475"/>
    </source>
</evidence>
<comment type="subcellular location">
    <subcellularLocation>
        <location evidence="1">Cell membrane</location>
        <topology evidence="1">Multi-pass membrane protein</topology>
    </subcellularLocation>
</comment>
<sequence length="504" mass="53611">MQRLGELPLLVVLMVLTGLAMLVPAFHAEVLQAHRVARAFVYAAIMVFVLAGMLGIVIRPALRRPGARHQLLTVALPYLVLPPLLALPMLPEEGGGLQLRDAWFDMLAAFTTTGATIFGPPDLSPSVHLWRAMVGWLGGLYILVVALAVLMPLNLGGMEVLSGRTPGRGSGAAQITEVAGFGARLMRFSLRIAPLYAGMTLALWILLLLAGEDNLIALCHAMSTLSTSGISPVGGLAAGRAGWPGEVLVFAFLLLALSRWPLTRALGLQRAQPLWHDPELRAAALLLAVVPMVIVLRLWWGAAQAGAGADIAALLRAWWSELFMALSFLTTTGFESANWPQALAWAHQPAAAAAFWGLAILGGGVATTAGGIRLLRVVALFRHSRDELERLIHPNLVTGQYGAARQIARQGVALAWVFFTLFGLSLAATTGLLSLTGQGFENAMIMSIAALTNTAPVVSILPELGQPWAMVDLPGRIVLGAAMVLGRLDILAVLVLFLPDTWRG</sequence>
<feature type="transmembrane region" description="Helical" evidence="9">
    <location>
        <begin position="192"/>
        <end position="209"/>
    </location>
</feature>
<feature type="transmembrane region" description="Helical" evidence="9">
    <location>
        <begin position="39"/>
        <end position="58"/>
    </location>
</feature>
<evidence type="ECO:0000256" key="6">
    <source>
        <dbReference type="ARBA" id="ARBA00022989"/>
    </source>
</evidence>
<dbReference type="EMBL" id="JAESVP010000002">
    <property type="protein sequence ID" value="MBL4927478.1"/>
    <property type="molecule type" value="Genomic_DNA"/>
</dbReference>
<feature type="transmembrane region" description="Helical" evidence="9">
    <location>
        <begin position="413"/>
        <end position="437"/>
    </location>
</feature>
<dbReference type="GO" id="GO:0030001">
    <property type="term" value="P:metal ion transport"/>
    <property type="evidence" value="ECO:0007669"/>
    <property type="project" value="UniProtKB-ARBA"/>
</dbReference>
<dbReference type="GO" id="GO:0008324">
    <property type="term" value="F:monoatomic cation transmembrane transporter activity"/>
    <property type="evidence" value="ECO:0007669"/>
    <property type="project" value="InterPro"/>
</dbReference>
<reference evidence="10" key="1">
    <citation type="submission" date="2021-01" db="EMBL/GenBank/DDBJ databases">
        <title>Genome seq and assembly of Tabrizicola sp. KVB23.</title>
        <authorList>
            <person name="Chhetri G."/>
        </authorList>
    </citation>
    <scope>NUCLEOTIDE SEQUENCE</scope>
    <source>
        <strain evidence="10">KVB23</strain>
    </source>
</reference>
<dbReference type="GO" id="GO:0005886">
    <property type="term" value="C:plasma membrane"/>
    <property type="evidence" value="ECO:0007669"/>
    <property type="project" value="UniProtKB-SubCell"/>
</dbReference>
<feature type="transmembrane region" description="Helical" evidence="9">
    <location>
        <begin position="133"/>
        <end position="155"/>
    </location>
</feature>
<keyword evidence="4" id="KW-1003">Cell membrane</keyword>
<keyword evidence="11" id="KW-1185">Reference proteome</keyword>
<proteinExistence type="inferred from homology"/>
<evidence type="ECO:0000256" key="8">
    <source>
        <dbReference type="ARBA" id="ARBA00023136"/>
    </source>
</evidence>
<feature type="transmembrane region" description="Helical" evidence="9">
    <location>
        <begin position="477"/>
        <end position="498"/>
    </location>
</feature>
<feature type="transmembrane region" description="Helical" evidence="9">
    <location>
        <begin position="70"/>
        <end position="90"/>
    </location>
</feature>
<feature type="transmembrane region" description="Helical" evidence="9">
    <location>
        <begin position="443"/>
        <end position="465"/>
    </location>
</feature>
<feature type="transmembrane region" description="Helical" evidence="9">
    <location>
        <begin position="7"/>
        <end position="27"/>
    </location>
</feature>
<dbReference type="RefSeq" id="WP_202658607.1">
    <property type="nucleotide sequence ID" value="NZ_JAESVP010000002.1"/>
</dbReference>